<protein>
    <submittedName>
        <fullName evidence="3">Type II toxin-antitoxin system RelB/DinJ family antitoxin</fullName>
    </submittedName>
</protein>
<evidence type="ECO:0000313" key="3">
    <source>
        <dbReference type="EMBL" id="MEF3318224.1"/>
    </source>
</evidence>
<dbReference type="PANTHER" id="PTHR38781">
    <property type="entry name" value="ANTITOXIN DINJ-RELATED"/>
    <property type="match status" value="1"/>
</dbReference>
<evidence type="ECO:0000256" key="1">
    <source>
        <dbReference type="ARBA" id="ARBA00010562"/>
    </source>
</evidence>
<evidence type="ECO:0000256" key="2">
    <source>
        <dbReference type="ARBA" id="ARBA00022649"/>
    </source>
</evidence>
<dbReference type="PIRSF" id="PIRSF003108">
    <property type="entry name" value="DinJ"/>
    <property type="match status" value="1"/>
</dbReference>
<sequence length="90" mass="10039">MSTTNLNIRTDKKVKEDAEKIFAELGLNMTSAINIFLRASIRESGIPFALKLDVPNEETILAIEEAKRIATDDGVDAFDNMEDLRKALDI</sequence>
<dbReference type="Gene3D" id="1.10.1220.10">
    <property type="entry name" value="Met repressor-like"/>
    <property type="match status" value="1"/>
</dbReference>
<organism evidence="3 4">
    <name type="scientific">Peptoniphilus grossensis</name>
    <dbReference type="NCBI Taxonomy" id="1465756"/>
    <lineage>
        <taxon>Bacteria</taxon>
        <taxon>Bacillati</taxon>
        <taxon>Bacillota</taxon>
        <taxon>Tissierellia</taxon>
        <taxon>Tissierellales</taxon>
        <taxon>Peptoniphilaceae</taxon>
        <taxon>Peptoniphilus</taxon>
    </lineage>
</organism>
<keyword evidence="2" id="KW-1277">Toxin-antitoxin system</keyword>
<dbReference type="InterPro" id="IPR026262">
    <property type="entry name" value="DinJ"/>
</dbReference>
<keyword evidence="4" id="KW-1185">Reference proteome</keyword>
<dbReference type="Pfam" id="PF04221">
    <property type="entry name" value="RelB"/>
    <property type="match status" value="1"/>
</dbReference>
<gene>
    <name evidence="3" type="ORF">PV361_05880</name>
</gene>
<evidence type="ECO:0000313" key="4">
    <source>
        <dbReference type="Proteomes" id="UP001328425"/>
    </source>
</evidence>
<dbReference type="RefSeq" id="WP_332087349.1">
    <property type="nucleotide sequence ID" value="NZ_JARBCY010000040.1"/>
</dbReference>
<reference evidence="3 4" key="1">
    <citation type="submission" date="2022-11" db="EMBL/GenBank/DDBJ databases">
        <title>The First Case of Preauricular Fistular Abscess Caused by Peptoniphilus grossensis.</title>
        <authorList>
            <person name="Byun J.-H."/>
        </authorList>
    </citation>
    <scope>NUCLEOTIDE SEQUENCE [LARGE SCALE GENOMIC DNA]</scope>
    <source>
        <strain evidence="3 4">GYB008</strain>
    </source>
</reference>
<dbReference type="NCBIfam" id="TIGR02384">
    <property type="entry name" value="RelB_DinJ"/>
    <property type="match status" value="1"/>
</dbReference>
<dbReference type="InterPro" id="IPR007337">
    <property type="entry name" value="RelB/DinJ"/>
</dbReference>
<proteinExistence type="inferred from homology"/>
<dbReference type="PANTHER" id="PTHR38781:SF1">
    <property type="entry name" value="ANTITOXIN DINJ-RELATED"/>
    <property type="match status" value="1"/>
</dbReference>
<accession>A0ABU7XAB5</accession>
<comment type="caution">
    <text evidence="3">The sequence shown here is derived from an EMBL/GenBank/DDBJ whole genome shotgun (WGS) entry which is preliminary data.</text>
</comment>
<dbReference type="InterPro" id="IPR013321">
    <property type="entry name" value="Arc_rbn_hlx_hlx"/>
</dbReference>
<dbReference type="EMBL" id="JARBCY010000040">
    <property type="protein sequence ID" value="MEF3318224.1"/>
    <property type="molecule type" value="Genomic_DNA"/>
</dbReference>
<comment type="similarity">
    <text evidence="1">Belongs to the RelB/DinJ antitoxin family.</text>
</comment>
<dbReference type="Proteomes" id="UP001328425">
    <property type="component" value="Unassembled WGS sequence"/>
</dbReference>
<name>A0ABU7XAB5_9FIRM</name>